<sequence length="220" mass="25169">MTPSCHLKLRLLFILRVTKPAKRRKKKSFVWEHFTIENVGEGVRRACCKRCKRSFPYITGSKVVGTSHLKRHVARGGCDVVLRKRRKKKSFVWEYFTIEKVCEGVRRACCKQCKRSFPYITGSKVVGTSHLKRHVARGGCEVVLRKRRKKKSFVWEYFTIENVCEGVRRACCKQCKRSFPCITGSKVVGTSHLKRHVARGGCAVVSQLGPPRDGSNDHTT</sequence>
<evidence type="ECO:0000313" key="1">
    <source>
        <dbReference type="EMBL" id="KAI3803019.1"/>
    </source>
</evidence>
<keyword evidence="2" id="KW-1185">Reference proteome</keyword>
<evidence type="ECO:0000313" key="2">
    <source>
        <dbReference type="Proteomes" id="UP001056120"/>
    </source>
</evidence>
<gene>
    <name evidence="1" type="ORF">L1987_31167</name>
</gene>
<reference evidence="1 2" key="2">
    <citation type="journal article" date="2022" name="Mol. Ecol. Resour.">
        <title>The genomes of chicory, endive, great burdock and yacon provide insights into Asteraceae paleo-polyploidization history and plant inulin production.</title>
        <authorList>
            <person name="Fan W."/>
            <person name="Wang S."/>
            <person name="Wang H."/>
            <person name="Wang A."/>
            <person name="Jiang F."/>
            <person name="Liu H."/>
            <person name="Zhao H."/>
            <person name="Xu D."/>
            <person name="Zhang Y."/>
        </authorList>
    </citation>
    <scope>NUCLEOTIDE SEQUENCE [LARGE SCALE GENOMIC DNA]</scope>
    <source>
        <strain evidence="2">cv. Yunnan</strain>
        <tissue evidence="1">Leaves</tissue>
    </source>
</reference>
<accession>A0ACB9I475</accession>
<organism evidence="1 2">
    <name type="scientific">Smallanthus sonchifolius</name>
    <dbReference type="NCBI Taxonomy" id="185202"/>
    <lineage>
        <taxon>Eukaryota</taxon>
        <taxon>Viridiplantae</taxon>
        <taxon>Streptophyta</taxon>
        <taxon>Embryophyta</taxon>
        <taxon>Tracheophyta</taxon>
        <taxon>Spermatophyta</taxon>
        <taxon>Magnoliopsida</taxon>
        <taxon>eudicotyledons</taxon>
        <taxon>Gunneridae</taxon>
        <taxon>Pentapetalae</taxon>
        <taxon>asterids</taxon>
        <taxon>campanulids</taxon>
        <taxon>Asterales</taxon>
        <taxon>Asteraceae</taxon>
        <taxon>Asteroideae</taxon>
        <taxon>Heliantheae alliance</taxon>
        <taxon>Millerieae</taxon>
        <taxon>Smallanthus</taxon>
    </lineage>
</organism>
<proteinExistence type="predicted"/>
<name>A0ACB9I475_9ASTR</name>
<reference evidence="2" key="1">
    <citation type="journal article" date="2022" name="Mol. Ecol. Resour.">
        <title>The genomes of chicory, endive, great burdock and yacon provide insights into Asteraceae palaeo-polyploidization history and plant inulin production.</title>
        <authorList>
            <person name="Fan W."/>
            <person name="Wang S."/>
            <person name="Wang H."/>
            <person name="Wang A."/>
            <person name="Jiang F."/>
            <person name="Liu H."/>
            <person name="Zhao H."/>
            <person name="Xu D."/>
            <person name="Zhang Y."/>
        </authorList>
    </citation>
    <scope>NUCLEOTIDE SEQUENCE [LARGE SCALE GENOMIC DNA]</scope>
    <source>
        <strain evidence="2">cv. Yunnan</strain>
    </source>
</reference>
<dbReference type="EMBL" id="CM042027">
    <property type="protein sequence ID" value="KAI3803019.1"/>
    <property type="molecule type" value="Genomic_DNA"/>
</dbReference>
<dbReference type="Proteomes" id="UP001056120">
    <property type="component" value="Linkage Group LG10"/>
</dbReference>
<comment type="caution">
    <text evidence="1">The sequence shown here is derived from an EMBL/GenBank/DDBJ whole genome shotgun (WGS) entry which is preliminary data.</text>
</comment>
<protein>
    <submittedName>
        <fullName evidence="1">Uncharacterized protein</fullName>
    </submittedName>
</protein>